<evidence type="ECO:0000313" key="2">
    <source>
        <dbReference type="EMBL" id="MFC3166911.1"/>
    </source>
</evidence>
<proteinExistence type="predicted"/>
<dbReference type="EMBL" id="JBHRTE010000010">
    <property type="protein sequence ID" value="MFC3166911.1"/>
    <property type="molecule type" value="Genomic_DNA"/>
</dbReference>
<dbReference type="RefSeq" id="WP_207100915.1">
    <property type="nucleotide sequence ID" value="NZ_JAFNAW010000003.1"/>
</dbReference>
<dbReference type="Proteomes" id="UP001595557">
    <property type="component" value="Unassembled WGS sequence"/>
</dbReference>
<feature type="region of interest" description="Disordered" evidence="1">
    <location>
        <begin position="1"/>
        <end position="24"/>
    </location>
</feature>
<evidence type="ECO:0000256" key="1">
    <source>
        <dbReference type="SAM" id="MobiDB-lite"/>
    </source>
</evidence>
<evidence type="ECO:0000313" key="3">
    <source>
        <dbReference type="Proteomes" id="UP001595557"/>
    </source>
</evidence>
<name>A0ABV7IFQ9_9RHOB</name>
<keyword evidence="3" id="KW-1185">Reference proteome</keyword>
<accession>A0ABV7IFQ9</accession>
<sequence>MFHSPEQHDIRWSDPKTETEMSDDEVRQVFDALVAKLNEEERSASDKRYVSSI</sequence>
<protein>
    <submittedName>
        <fullName evidence="2">Uncharacterized protein</fullName>
    </submittedName>
</protein>
<organism evidence="2 3">
    <name type="scientific">Paracoccus fontiphilus</name>
    <dbReference type="NCBI Taxonomy" id="1815556"/>
    <lineage>
        <taxon>Bacteria</taxon>
        <taxon>Pseudomonadati</taxon>
        <taxon>Pseudomonadota</taxon>
        <taxon>Alphaproteobacteria</taxon>
        <taxon>Rhodobacterales</taxon>
        <taxon>Paracoccaceae</taxon>
        <taxon>Paracoccus</taxon>
    </lineage>
</organism>
<reference evidence="3" key="1">
    <citation type="journal article" date="2019" name="Int. J. Syst. Evol. Microbiol.">
        <title>The Global Catalogue of Microorganisms (GCM) 10K type strain sequencing project: providing services to taxonomists for standard genome sequencing and annotation.</title>
        <authorList>
            <consortium name="The Broad Institute Genomics Platform"/>
            <consortium name="The Broad Institute Genome Sequencing Center for Infectious Disease"/>
            <person name="Wu L."/>
            <person name="Ma J."/>
        </authorList>
    </citation>
    <scope>NUCLEOTIDE SEQUENCE [LARGE SCALE GENOMIC DNA]</scope>
    <source>
        <strain evidence="3">KCTC 52239</strain>
    </source>
</reference>
<gene>
    <name evidence="2" type="ORF">ACFOD7_02480</name>
</gene>
<comment type="caution">
    <text evidence="2">The sequence shown here is derived from an EMBL/GenBank/DDBJ whole genome shotgun (WGS) entry which is preliminary data.</text>
</comment>